<dbReference type="SUPFAM" id="SSF52440">
    <property type="entry name" value="PreATP-grasp domain"/>
    <property type="match status" value="1"/>
</dbReference>
<dbReference type="Gene3D" id="3.30.470.20">
    <property type="entry name" value="ATP-grasp fold, B domain"/>
    <property type="match status" value="2"/>
</dbReference>
<keyword evidence="4" id="KW-0547">Nucleotide-binding</keyword>
<dbReference type="PANTHER" id="PTHR23132">
    <property type="entry name" value="D-ALANINE--D-ALANINE LIGASE"/>
    <property type="match status" value="1"/>
</dbReference>
<dbReference type="InterPro" id="IPR011095">
    <property type="entry name" value="Dala_Dala_lig_C"/>
</dbReference>
<dbReference type="EMBL" id="MHWT01000029">
    <property type="protein sequence ID" value="OHB11691.1"/>
    <property type="molecule type" value="Genomic_DNA"/>
</dbReference>
<dbReference type="Proteomes" id="UP000176558">
    <property type="component" value="Unassembled WGS sequence"/>
</dbReference>
<evidence type="ECO:0000256" key="1">
    <source>
        <dbReference type="ARBA" id="ARBA00010871"/>
    </source>
</evidence>
<dbReference type="PROSITE" id="PS50975">
    <property type="entry name" value="ATP_GRASP"/>
    <property type="match status" value="1"/>
</dbReference>
<dbReference type="Gene3D" id="3.30.1490.20">
    <property type="entry name" value="ATP-grasp fold, A domain"/>
    <property type="match status" value="1"/>
</dbReference>
<protein>
    <recommendedName>
        <fullName evidence="5">ATP-grasp domain-containing protein</fullName>
    </recommendedName>
</protein>
<dbReference type="AlphaFoldDB" id="A0A1G2UQL8"/>
<evidence type="ECO:0000259" key="5">
    <source>
        <dbReference type="PROSITE" id="PS50975"/>
    </source>
</evidence>
<comment type="caution">
    <text evidence="6">The sequence shown here is derived from an EMBL/GenBank/DDBJ whole genome shotgun (WGS) entry which is preliminary data.</text>
</comment>
<evidence type="ECO:0000313" key="7">
    <source>
        <dbReference type="Proteomes" id="UP000176558"/>
    </source>
</evidence>
<gene>
    <name evidence="6" type="ORF">A3G99_02330</name>
</gene>
<evidence type="ECO:0000256" key="4">
    <source>
        <dbReference type="PROSITE-ProRule" id="PRU00409"/>
    </source>
</evidence>
<comment type="similarity">
    <text evidence="1">Belongs to the D-alanine--D-alanine ligase family.</text>
</comment>
<reference evidence="6 7" key="1">
    <citation type="journal article" date="2016" name="Nat. Commun.">
        <title>Thousands of microbial genomes shed light on interconnected biogeochemical processes in an aquifer system.</title>
        <authorList>
            <person name="Anantharaman K."/>
            <person name="Brown C.T."/>
            <person name="Hug L.A."/>
            <person name="Sharon I."/>
            <person name="Castelle C.J."/>
            <person name="Probst A.J."/>
            <person name="Thomas B.C."/>
            <person name="Singh A."/>
            <person name="Wilkins M.J."/>
            <person name="Karaoz U."/>
            <person name="Brodie E.L."/>
            <person name="Williams K.H."/>
            <person name="Hubbard S.S."/>
            <person name="Banfield J.F."/>
        </authorList>
    </citation>
    <scope>NUCLEOTIDE SEQUENCE [LARGE SCALE GENOMIC DNA]</scope>
</reference>
<dbReference type="GO" id="GO:0046872">
    <property type="term" value="F:metal ion binding"/>
    <property type="evidence" value="ECO:0007669"/>
    <property type="project" value="InterPro"/>
</dbReference>
<dbReference type="InterPro" id="IPR016185">
    <property type="entry name" value="PreATP-grasp_dom_sf"/>
</dbReference>
<evidence type="ECO:0000256" key="2">
    <source>
        <dbReference type="ARBA" id="ARBA00022598"/>
    </source>
</evidence>
<dbReference type="Pfam" id="PF07478">
    <property type="entry name" value="Dala_Dala_lig_C"/>
    <property type="match status" value="2"/>
</dbReference>
<dbReference type="GO" id="GO:0005524">
    <property type="term" value="F:ATP binding"/>
    <property type="evidence" value="ECO:0007669"/>
    <property type="project" value="UniProtKB-UniRule"/>
</dbReference>
<keyword evidence="4" id="KW-0067">ATP-binding</keyword>
<accession>A0A1G2UQL8</accession>
<evidence type="ECO:0000313" key="6">
    <source>
        <dbReference type="EMBL" id="OHB11691.1"/>
    </source>
</evidence>
<sequence length="300" mass="33544">MITLPSSLRIGVIRGGVSPEYESSLKSGANVLKDLSETHKLLDIFISQDGIWHMQGMEKSPERILKNVDVIFNALHGTWDEDGEVKETLDRYGVPCTGSGKFSSVFAQNKWMVKDKMKALGIKTPVYAVVRRSNDIGLKAQEIFNSIPHPLRVLPANAGSGEKVYKVSSFRELLTALENILIKYDIALVEEFIAGEDASCLVTENFRGENVYAFPPNRVLSKEEKKTIEDIAKKVHKELNLSHYSSSNFVVSPRRGVYFLEVNSLPRLHKGSEILNPLASVGVSVKEFFNHILNLTLKRV</sequence>
<dbReference type="GO" id="GO:0008716">
    <property type="term" value="F:D-alanine-D-alanine ligase activity"/>
    <property type="evidence" value="ECO:0007669"/>
    <property type="project" value="InterPro"/>
</dbReference>
<feature type="domain" description="ATP-grasp" evidence="5">
    <location>
        <begin position="114"/>
        <end position="294"/>
    </location>
</feature>
<proteinExistence type="inferred from homology"/>
<dbReference type="InterPro" id="IPR013815">
    <property type="entry name" value="ATP_grasp_subdomain_1"/>
</dbReference>
<dbReference type="SUPFAM" id="SSF56059">
    <property type="entry name" value="Glutathione synthetase ATP-binding domain-like"/>
    <property type="match status" value="1"/>
</dbReference>
<dbReference type="GO" id="GO:0071555">
    <property type="term" value="P:cell wall organization"/>
    <property type="evidence" value="ECO:0007669"/>
    <property type="project" value="UniProtKB-KW"/>
</dbReference>
<dbReference type="Gene3D" id="3.40.50.20">
    <property type="match status" value="1"/>
</dbReference>
<keyword evidence="3" id="KW-0961">Cell wall biogenesis/degradation</keyword>
<dbReference type="PANTHER" id="PTHR23132:SF23">
    <property type="entry name" value="D-ALANINE--D-ALANINE LIGASE B"/>
    <property type="match status" value="1"/>
</dbReference>
<keyword evidence="2" id="KW-0436">Ligase</keyword>
<evidence type="ECO:0000256" key="3">
    <source>
        <dbReference type="ARBA" id="ARBA00023316"/>
    </source>
</evidence>
<organism evidence="6 7">
    <name type="scientific">Candidatus Zambryskibacteria bacterium RIFCSPLOWO2_12_FULL_39_23</name>
    <dbReference type="NCBI Taxonomy" id="1802776"/>
    <lineage>
        <taxon>Bacteria</taxon>
        <taxon>Candidatus Zambryskiibacteriota</taxon>
    </lineage>
</organism>
<name>A0A1G2UQL8_9BACT</name>
<dbReference type="InterPro" id="IPR011761">
    <property type="entry name" value="ATP-grasp"/>
</dbReference>